<name>F8Q0M5_SERL3</name>
<evidence type="ECO:0000313" key="2">
    <source>
        <dbReference type="Proteomes" id="UP000008063"/>
    </source>
</evidence>
<reference evidence="2" key="1">
    <citation type="journal article" date="2011" name="Science">
        <title>The plant cell wall-decomposing machinery underlies the functional diversity of forest fungi.</title>
        <authorList>
            <person name="Eastwood D.C."/>
            <person name="Floudas D."/>
            <person name="Binder M."/>
            <person name="Majcherczyk A."/>
            <person name="Schneider P."/>
            <person name="Aerts A."/>
            <person name="Asiegbu F.O."/>
            <person name="Baker S.E."/>
            <person name="Barry K."/>
            <person name="Bendiksby M."/>
            <person name="Blumentritt M."/>
            <person name="Coutinho P.M."/>
            <person name="Cullen D."/>
            <person name="de Vries R.P."/>
            <person name="Gathman A."/>
            <person name="Goodell B."/>
            <person name="Henrissat B."/>
            <person name="Ihrmark K."/>
            <person name="Kauserud H."/>
            <person name="Kohler A."/>
            <person name="LaButti K."/>
            <person name="Lapidus A."/>
            <person name="Lavin J.L."/>
            <person name="Lee Y.-H."/>
            <person name="Lindquist E."/>
            <person name="Lilly W."/>
            <person name="Lucas S."/>
            <person name="Morin E."/>
            <person name="Murat C."/>
            <person name="Oguiza J.A."/>
            <person name="Park J."/>
            <person name="Pisabarro A.G."/>
            <person name="Riley R."/>
            <person name="Rosling A."/>
            <person name="Salamov A."/>
            <person name="Schmidt O."/>
            <person name="Schmutz J."/>
            <person name="Skrede I."/>
            <person name="Stenlid J."/>
            <person name="Wiebenga A."/>
            <person name="Xie X."/>
            <person name="Kuees U."/>
            <person name="Hibbett D.S."/>
            <person name="Hoffmeister D."/>
            <person name="Hoegberg N."/>
            <person name="Martin F."/>
            <person name="Grigoriev I.V."/>
            <person name="Watkinson S.C."/>
        </authorList>
    </citation>
    <scope>NUCLEOTIDE SEQUENCE [LARGE SCALE GENOMIC DNA]</scope>
    <source>
        <strain evidence="2">strain S7.3</strain>
    </source>
</reference>
<dbReference type="EMBL" id="GL945481">
    <property type="protein sequence ID" value="EGN97854.1"/>
    <property type="molecule type" value="Genomic_DNA"/>
</dbReference>
<dbReference type="eggNOG" id="KOG0192">
    <property type="taxonomic scope" value="Eukaryota"/>
</dbReference>
<sequence length="70" mass="7776">MRRMAWRIFVGSFKGWIVTRDHVAQALSSILPPTTLASLPSVPPPSHPTPPLHIDLYVPPPPLLHSPHRS</sequence>
<dbReference type="InParanoid" id="F8Q0M5"/>
<dbReference type="AlphaFoldDB" id="F8Q0M5"/>
<organism evidence="2">
    <name type="scientific">Serpula lacrymans var. lacrymans (strain S7.3)</name>
    <name type="common">Dry rot fungus</name>
    <dbReference type="NCBI Taxonomy" id="936435"/>
    <lineage>
        <taxon>Eukaryota</taxon>
        <taxon>Fungi</taxon>
        <taxon>Dikarya</taxon>
        <taxon>Basidiomycota</taxon>
        <taxon>Agaricomycotina</taxon>
        <taxon>Agaricomycetes</taxon>
        <taxon>Agaricomycetidae</taxon>
        <taxon>Boletales</taxon>
        <taxon>Coniophorineae</taxon>
        <taxon>Serpulaceae</taxon>
        <taxon>Serpula</taxon>
    </lineage>
</organism>
<dbReference type="Proteomes" id="UP000008063">
    <property type="component" value="Unassembled WGS sequence"/>
</dbReference>
<evidence type="ECO:0000313" key="1">
    <source>
        <dbReference type="EMBL" id="EGN97854.1"/>
    </source>
</evidence>
<gene>
    <name evidence="1" type="ORF">SERLA73DRAFT_182609</name>
</gene>
<accession>F8Q0M5</accession>
<protein>
    <submittedName>
        <fullName evidence="1">Uncharacterized protein</fullName>
    </submittedName>
</protein>
<dbReference type="HOGENOM" id="CLU_2759384_0_0_1"/>
<proteinExistence type="predicted"/>
<keyword evidence="2" id="KW-1185">Reference proteome</keyword>